<keyword evidence="1" id="KW-0472">Membrane</keyword>
<evidence type="ECO:0000313" key="2">
    <source>
        <dbReference type="EMBL" id="OHA93159.1"/>
    </source>
</evidence>
<reference evidence="2 3" key="1">
    <citation type="journal article" date="2016" name="Nat. Commun.">
        <title>Thousands of microbial genomes shed light on interconnected biogeochemical processes in an aquifer system.</title>
        <authorList>
            <person name="Anantharaman K."/>
            <person name="Brown C.T."/>
            <person name="Hug L.A."/>
            <person name="Sharon I."/>
            <person name="Castelle C.J."/>
            <person name="Probst A.J."/>
            <person name="Thomas B.C."/>
            <person name="Singh A."/>
            <person name="Wilkins M.J."/>
            <person name="Karaoz U."/>
            <person name="Brodie E.L."/>
            <person name="Williams K.H."/>
            <person name="Hubbard S.S."/>
            <person name="Banfield J.F."/>
        </authorList>
    </citation>
    <scope>NUCLEOTIDE SEQUENCE [LARGE SCALE GENOMIC DNA]</scope>
</reference>
<name>A0A1G2T8S1_9BACT</name>
<proteinExistence type="predicted"/>
<keyword evidence="1" id="KW-1133">Transmembrane helix</keyword>
<dbReference type="EMBL" id="MHVL01000026">
    <property type="protein sequence ID" value="OHA93159.1"/>
    <property type="molecule type" value="Genomic_DNA"/>
</dbReference>
<evidence type="ECO:0000313" key="3">
    <source>
        <dbReference type="Proteomes" id="UP000179264"/>
    </source>
</evidence>
<dbReference type="Proteomes" id="UP000179264">
    <property type="component" value="Unassembled WGS sequence"/>
</dbReference>
<comment type="caution">
    <text evidence="2">The sequence shown here is derived from an EMBL/GenBank/DDBJ whole genome shotgun (WGS) entry which is preliminary data.</text>
</comment>
<organism evidence="2 3">
    <name type="scientific">Candidatus Zambryskibacteria bacterium RIFCSPHIGHO2_02_38_10.5</name>
    <dbReference type="NCBI Taxonomy" id="1802742"/>
    <lineage>
        <taxon>Bacteria</taxon>
        <taxon>Candidatus Zambryskiibacteriota</taxon>
    </lineage>
</organism>
<feature type="transmembrane region" description="Helical" evidence="1">
    <location>
        <begin position="25"/>
        <end position="46"/>
    </location>
</feature>
<keyword evidence="1" id="KW-0812">Transmembrane</keyword>
<accession>A0A1G2T8S1</accession>
<sequence>MILTHKTKIRTFFQGTDFLRNKENYARLFFAFFFFAAMIFIVICFVKSKSQKLFFKLKLARNNFIKIILFPT</sequence>
<protein>
    <submittedName>
        <fullName evidence="2">Uncharacterized protein</fullName>
    </submittedName>
</protein>
<dbReference type="AlphaFoldDB" id="A0A1G2T8S1"/>
<evidence type="ECO:0000256" key="1">
    <source>
        <dbReference type="SAM" id="Phobius"/>
    </source>
</evidence>
<gene>
    <name evidence="2" type="ORF">A2W58_02935</name>
</gene>